<dbReference type="OrthoDB" id="10653132at2759"/>
<evidence type="ECO:0000256" key="2">
    <source>
        <dbReference type="SAM" id="MobiDB-lite"/>
    </source>
</evidence>
<keyword evidence="1" id="KW-0863">Zinc-finger</keyword>
<keyword evidence="1" id="KW-0479">Metal-binding</keyword>
<dbReference type="PROSITE" id="PS00028">
    <property type="entry name" value="ZINC_FINGER_C2H2_1"/>
    <property type="match status" value="1"/>
</dbReference>
<feature type="compositionally biased region" description="Polar residues" evidence="2">
    <location>
        <begin position="25"/>
        <end position="36"/>
    </location>
</feature>
<dbReference type="InterPro" id="IPR013087">
    <property type="entry name" value="Znf_C2H2_type"/>
</dbReference>
<dbReference type="AlphaFoldDB" id="C1MRL8"/>
<evidence type="ECO:0000256" key="1">
    <source>
        <dbReference type="PROSITE-ProRule" id="PRU00042"/>
    </source>
</evidence>
<dbReference type="KEGG" id="mpp:MICPUCDRAFT_39830"/>
<feature type="region of interest" description="Disordered" evidence="2">
    <location>
        <begin position="1"/>
        <end position="139"/>
    </location>
</feature>
<feature type="compositionally biased region" description="Low complexity" evidence="2">
    <location>
        <begin position="56"/>
        <end position="100"/>
    </location>
</feature>
<gene>
    <name evidence="4" type="ORF">MICPUCDRAFT_39830</name>
</gene>
<feature type="compositionally biased region" description="Low complexity" evidence="2">
    <location>
        <begin position="7"/>
        <end position="20"/>
    </location>
</feature>
<feature type="compositionally biased region" description="Acidic residues" evidence="2">
    <location>
        <begin position="358"/>
        <end position="371"/>
    </location>
</feature>
<sequence>MKPPPVKTAAAAARGTPSVRAARHSISNATPQQTTNESKRDIATPLTAPPAGMNVAANTPAANETENAAAAAGGRNADVIRGAPAPSEHSSAAAHIASQATPGTHLRDDVGGAANANDPVDASPSATKTPGDAGSLDAASPGAAMAADALASVVGAAESSDAYLGNVEGATAEREQLYNRFAAAATPNPGEETKGVDDVGVGSMSAAAAAAVDAARAAAVAAVVENFNKRKATAVVDAMIPPHAAAVGAKKKAPAPGVADLFSVLLPPAKKRKPRRFLSSDQKTFVCGIGGCSRAYGSASSLCAHKRAHHPNWKEERAKQRELDAAAALAAGENAAGKKDEKIDDDDENEDKDGKNDDDVEEEEDEDESCEADVAGRAARKEGAAALDAAARNTHSGAWVEALAADTHGRLGALRRSRQRVQRGLRDARIACEKKPKPGANTAGVKAAAASAEAIAAAAAARLLQQMESALEVESERLTGWLAKLESIAALRMGAAGKVCGFSETEAAALSAEEKVAAAVAEQTARAIAAAASAAAWSVDGRRARAARASAAAGLP</sequence>
<dbReference type="PROSITE" id="PS50157">
    <property type="entry name" value="ZINC_FINGER_C2H2_2"/>
    <property type="match status" value="1"/>
</dbReference>
<dbReference type="EMBL" id="GG663739">
    <property type="protein sequence ID" value="EEH57352.1"/>
    <property type="molecule type" value="Genomic_DNA"/>
</dbReference>
<feature type="domain" description="C2H2-type" evidence="3">
    <location>
        <begin position="285"/>
        <end position="315"/>
    </location>
</feature>
<name>C1MRL8_MICPC</name>
<dbReference type="Proteomes" id="UP000001876">
    <property type="component" value="Unassembled WGS sequence"/>
</dbReference>
<proteinExistence type="predicted"/>
<evidence type="ECO:0000259" key="3">
    <source>
        <dbReference type="PROSITE" id="PS50157"/>
    </source>
</evidence>
<protein>
    <submittedName>
        <fullName evidence="4">Predicted protein</fullName>
    </submittedName>
</protein>
<reference evidence="4 5" key="1">
    <citation type="journal article" date="2009" name="Science">
        <title>Green evolution and dynamic adaptations revealed by genomes of the marine picoeukaryotes Micromonas.</title>
        <authorList>
            <person name="Worden A.Z."/>
            <person name="Lee J.H."/>
            <person name="Mock T."/>
            <person name="Rouze P."/>
            <person name="Simmons M.P."/>
            <person name="Aerts A.L."/>
            <person name="Allen A.E."/>
            <person name="Cuvelier M.L."/>
            <person name="Derelle E."/>
            <person name="Everett M.V."/>
            <person name="Foulon E."/>
            <person name="Grimwood J."/>
            <person name="Gundlach H."/>
            <person name="Henrissat B."/>
            <person name="Napoli C."/>
            <person name="McDonald S.M."/>
            <person name="Parker M.S."/>
            <person name="Rombauts S."/>
            <person name="Salamov A."/>
            <person name="Von Dassow P."/>
            <person name="Badger J.H."/>
            <person name="Coutinho P.M."/>
            <person name="Demir E."/>
            <person name="Dubchak I."/>
            <person name="Gentemann C."/>
            <person name="Eikrem W."/>
            <person name="Gready J.E."/>
            <person name="John U."/>
            <person name="Lanier W."/>
            <person name="Lindquist E.A."/>
            <person name="Lucas S."/>
            <person name="Mayer K.F."/>
            <person name="Moreau H."/>
            <person name="Not F."/>
            <person name="Otillar R."/>
            <person name="Panaud O."/>
            <person name="Pangilinan J."/>
            <person name="Paulsen I."/>
            <person name="Piegu B."/>
            <person name="Poliakov A."/>
            <person name="Robbens S."/>
            <person name="Schmutz J."/>
            <person name="Toulza E."/>
            <person name="Wyss T."/>
            <person name="Zelensky A."/>
            <person name="Zhou K."/>
            <person name="Armbrust E.V."/>
            <person name="Bhattacharya D."/>
            <person name="Goodenough U.W."/>
            <person name="Van de Peer Y."/>
            <person name="Grigoriev I.V."/>
        </authorList>
    </citation>
    <scope>NUCLEOTIDE SEQUENCE [LARGE SCALE GENOMIC DNA]</scope>
    <source>
        <strain evidence="4 5">CCMP1545</strain>
    </source>
</reference>
<keyword evidence="5" id="KW-1185">Reference proteome</keyword>
<keyword evidence="1" id="KW-0862">Zinc</keyword>
<dbReference type="GO" id="GO:0008270">
    <property type="term" value="F:zinc ion binding"/>
    <property type="evidence" value="ECO:0007669"/>
    <property type="project" value="UniProtKB-KW"/>
</dbReference>
<feature type="region of interest" description="Disordered" evidence="2">
    <location>
        <begin position="330"/>
        <end position="374"/>
    </location>
</feature>
<evidence type="ECO:0000313" key="4">
    <source>
        <dbReference type="EMBL" id="EEH57352.1"/>
    </source>
</evidence>
<dbReference type="GeneID" id="9683970"/>
<accession>C1MRL8</accession>
<dbReference type="RefSeq" id="XP_003058897.1">
    <property type="nucleotide sequence ID" value="XM_003058851.1"/>
</dbReference>
<organism evidence="5">
    <name type="scientific">Micromonas pusilla (strain CCMP1545)</name>
    <name type="common">Picoplanktonic green alga</name>
    <dbReference type="NCBI Taxonomy" id="564608"/>
    <lineage>
        <taxon>Eukaryota</taxon>
        <taxon>Viridiplantae</taxon>
        <taxon>Chlorophyta</taxon>
        <taxon>Mamiellophyceae</taxon>
        <taxon>Mamiellales</taxon>
        <taxon>Mamiellaceae</taxon>
        <taxon>Micromonas</taxon>
    </lineage>
</organism>
<evidence type="ECO:0000313" key="5">
    <source>
        <dbReference type="Proteomes" id="UP000001876"/>
    </source>
</evidence>